<gene>
    <name evidence="5" type="ORF">M0R45_036633</name>
</gene>
<feature type="transmembrane region" description="Helical" evidence="3">
    <location>
        <begin position="151"/>
        <end position="175"/>
    </location>
</feature>
<proteinExistence type="predicted"/>
<feature type="transmembrane region" description="Helical" evidence="3">
    <location>
        <begin position="61"/>
        <end position="83"/>
    </location>
</feature>
<evidence type="ECO:0000256" key="1">
    <source>
        <dbReference type="ARBA" id="ARBA00023286"/>
    </source>
</evidence>
<evidence type="ECO:0000256" key="3">
    <source>
        <dbReference type="SAM" id="Phobius"/>
    </source>
</evidence>
<keyword evidence="3" id="KW-0472">Membrane</keyword>
<organism evidence="5 6">
    <name type="scientific">Rubus argutus</name>
    <name type="common">Southern blackberry</name>
    <dbReference type="NCBI Taxonomy" id="59490"/>
    <lineage>
        <taxon>Eukaryota</taxon>
        <taxon>Viridiplantae</taxon>
        <taxon>Streptophyta</taxon>
        <taxon>Embryophyta</taxon>
        <taxon>Tracheophyta</taxon>
        <taxon>Spermatophyta</taxon>
        <taxon>Magnoliopsida</taxon>
        <taxon>eudicotyledons</taxon>
        <taxon>Gunneridae</taxon>
        <taxon>Pentapetalae</taxon>
        <taxon>rosids</taxon>
        <taxon>fabids</taxon>
        <taxon>Rosales</taxon>
        <taxon>Rosaceae</taxon>
        <taxon>Rosoideae</taxon>
        <taxon>Rosoideae incertae sedis</taxon>
        <taxon>Rubus</taxon>
    </lineage>
</organism>
<sequence>MFLDPLLLYVPLINENNKCVMLDNRLKITAIVLRSIGDVRYVISIIARICDQRESHLRKKIAMGIANDIVSILPIPQVVILFFLQNMRGSRSLKILKFLNSLILLQYLPRLYPIFKMCKQVNKDMLDLFKNKIARRQATSNQQSHIKMPKWFGIAVNIVGYILASHVLGAFWYFFSIQREIDCWEYACQNESGCEFTTSCVENTFRNITHIKNLCPINPPDATVFDFGIFLYALQSGIQESTNFPQKFMQCFSWGLRNLSSFASNLNSSIYGWENFFVVVISISGLVLFMYLLGHSQTYMQETDRRDGIKRKMKIMIEPKILPMLSDYRLPSDSDRDMERTIKEVVKLILEEDEDFIMENMFSILSFKLPDSHSKKEYLKIKHNLFLDKLKKVEGLKDKDNNVLEKICEHLEPMIYTEGSYIIRQGEPLDMMFFVTQGNVLTFATNNGGSGCSSATIQFIEKEKDSLYGEEELLTWAEWPSIKMSTLPISTFAVKSHKKVEVFAIKALDLQNVVSEFPDHFNTGHWR</sequence>
<dbReference type="InterPro" id="IPR000595">
    <property type="entry name" value="cNMP-bd_dom"/>
</dbReference>
<dbReference type="PANTHER" id="PTHR45651:SF68">
    <property type="entry name" value="ION TRANSPORT DOMAIN-CONTAINING PROTEIN"/>
    <property type="match status" value="1"/>
</dbReference>
<evidence type="ECO:0000256" key="2">
    <source>
        <dbReference type="ARBA" id="ARBA00023303"/>
    </source>
</evidence>
<keyword evidence="2" id="KW-0407">Ion channel</keyword>
<keyword evidence="1" id="KW-0813">Transport</keyword>
<protein>
    <recommendedName>
        <fullName evidence="4">Cyclic nucleotide-binding domain-containing protein</fullName>
    </recommendedName>
</protein>
<dbReference type="PANTHER" id="PTHR45651">
    <property type="entry name" value="CYCLIC NUCLEOTIDE-GATED ION CHANNEL 15-RELATED-RELATED"/>
    <property type="match status" value="1"/>
</dbReference>
<dbReference type="SUPFAM" id="SSF81324">
    <property type="entry name" value="Voltage-gated potassium channels"/>
    <property type="match status" value="1"/>
</dbReference>
<dbReference type="InterPro" id="IPR018490">
    <property type="entry name" value="cNMP-bd_dom_sf"/>
</dbReference>
<keyword evidence="3" id="KW-0812">Transmembrane</keyword>
<evidence type="ECO:0000259" key="4">
    <source>
        <dbReference type="PROSITE" id="PS50042"/>
    </source>
</evidence>
<dbReference type="InterPro" id="IPR014710">
    <property type="entry name" value="RmlC-like_jellyroll"/>
</dbReference>
<dbReference type="GO" id="GO:0016020">
    <property type="term" value="C:membrane"/>
    <property type="evidence" value="ECO:0007669"/>
    <property type="project" value="UniProtKB-SubCell"/>
</dbReference>
<reference evidence="5 6" key="1">
    <citation type="journal article" date="2023" name="G3 (Bethesda)">
        <title>A chromosome-length genome assembly and annotation of blackberry (Rubus argutus, cv. 'Hillquist').</title>
        <authorList>
            <person name="Bruna T."/>
            <person name="Aryal R."/>
            <person name="Dudchenko O."/>
            <person name="Sargent D.J."/>
            <person name="Mead D."/>
            <person name="Buti M."/>
            <person name="Cavallini A."/>
            <person name="Hytonen T."/>
            <person name="Andres J."/>
            <person name="Pham M."/>
            <person name="Weisz D."/>
            <person name="Mascagni F."/>
            <person name="Usai G."/>
            <person name="Natali L."/>
            <person name="Bassil N."/>
            <person name="Fernandez G.E."/>
            <person name="Lomsadze A."/>
            <person name="Armour M."/>
            <person name="Olukolu B."/>
            <person name="Poorten T."/>
            <person name="Britton C."/>
            <person name="Davik J."/>
            <person name="Ashrafi H."/>
            <person name="Aiden E.L."/>
            <person name="Borodovsky M."/>
            <person name="Worthington M."/>
        </authorList>
    </citation>
    <scope>NUCLEOTIDE SEQUENCE [LARGE SCALE GENOMIC DNA]</scope>
    <source>
        <strain evidence="5">PI 553951</strain>
    </source>
</reference>
<dbReference type="CDD" id="cd00038">
    <property type="entry name" value="CAP_ED"/>
    <property type="match status" value="1"/>
</dbReference>
<dbReference type="SUPFAM" id="SSF51206">
    <property type="entry name" value="cAMP-binding domain-like"/>
    <property type="match status" value="1"/>
</dbReference>
<dbReference type="PROSITE" id="PS50042">
    <property type="entry name" value="CNMP_BINDING_3"/>
    <property type="match status" value="1"/>
</dbReference>
<dbReference type="Proteomes" id="UP001457282">
    <property type="component" value="Unassembled WGS sequence"/>
</dbReference>
<dbReference type="AlphaFoldDB" id="A0AAW1VZY6"/>
<keyword evidence="1" id="KW-0406">Ion transport</keyword>
<accession>A0AAW1VZY6</accession>
<evidence type="ECO:0000313" key="5">
    <source>
        <dbReference type="EMBL" id="KAK9912791.1"/>
    </source>
</evidence>
<feature type="domain" description="Cyclic nucleotide-binding" evidence="4">
    <location>
        <begin position="395"/>
        <end position="480"/>
    </location>
</feature>
<keyword evidence="1" id="KW-1071">Ligand-gated ion channel</keyword>
<keyword evidence="6" id="KW-1185">Reference proteome</keyword>
<dbReference type="GO" id="GO:0034220">
    <property type="term" value="P:monoatomic ion transmembrane transport"/>
    <property type="evidence" value="ECO:0007669"/>
    <property type="project" value="UniProtKB-KW"/>
</dbReference>
<evidence type="ECO:0000313" key="6">
    <source>
        <dbReference type="Proteomes" id="UP001457282"/>
    </source>
</evidence>
<dbReference type="Gene3D" id="2.60.120.10">
    <property type="entry name" value="Jelly Rolls"/>
    <property type="match status" value="1"/>
</dbReference>
<keyword evidence="3" id="KW-1133">Transmembrane helix</keyword>
<name>A0AAW1VZY6_RUBAR</name>
<dbReference type="EMBL" id="JBEDUW010000007">
    <property type="protein sequence ID" value="KAK9912791.1"/>
    <property type="molecule type" value="Genomic_DNA"/>
</dbReference>
<comment type="caution">
    <text evidence="5">The sequence shown here is derived from an EMBL/GenBank/DDBJ whole genome shotgun (WGS) entry which is preliminary data.</text>
</comment>
<feature type="transmembrane region" description="Helical" evidence="3">
    <location>
        <begin position="270"/>
        <end position="293"/>
    </location>
</feature>